<dbReference type="InterPro" id="IPR045358">
    <property type="entry name" value="Ty3_capsid"/>
</dbReference>
<dbReference type="PANTHER" id="PTHR37984">
    <property type="entry name" value="PROTEIN CBG26694"/>
    <property type="match status" value="1"/>
</dbReference>
<reference evidence="5" key="1">
    <citation type="journal article" date="2022" name="Int. J. Mol. Sci.">
        <title>Draft Genome of Tanacetum Coccineum: Genomic Comparison of Closely Related Tanacetum-Family Plants.</title>
        <authorList>
            <person name="Yamashiro T."/>
            <person name="Shiraishi A."/>
            <person name="Nakayama K."/>
            <person name="Satake H."/>
        </authorList>
    </citation>
    <scope>NUCLEOTIDE SEQUENCE</scope>
</reference>
<organism evidence="5 6">
    <name type="scientific">Tanacetum coccineum</name>
    <dbReference type="NCBI Taxonomy" id="301880"/>
    <lineage>
        <taxon>Eukaryota</taxon>
        <taxon>Viridiplantae</taxon>
        <taxon>Streptophyta</taxon>
        <taxon>Embryophyta</taxon>
        <taxon>Tracheophyta</taxon>
        <taxon>Spermatophyta</taxon>
        <taxon>Magnoliopsida</taxon>
        <taxon>eudicotyledons</taxon>
        <taxon>Gunneridae</taxon>
        <taxon>Pentapetalae</taxon>
        <taxon>asterids</taxon>
        <taxon>campanulids</taxon>
        <taxon>Asterales</taxon>
        <taxon>Asteraceae</taxon>
        <taxon>Asteroideae</taxon>
        <taxon>Anthemideae</taxon>
        <taxon>Anthemidinae</taxon>
        <taxon>Tanacetum</taxon>
    </lineage>
</organism>
<proteinExistence type="predicted"/>
<accession>A0ABQ5B946</accession>
<feature type="domain" description="CCHC-type" evidence="3">
    <location>
        <begin position="465"/>
        <end position="480"/>
    </location>
</feature>
<reference evidence="5" key="2">
    <citation type="submission" date="2022-01" db="EMBL/GenBank/DDBJ databases">
        <authorList>
            <person name="Yamashiro T."/>
            <person name="Shiraishi A."/>
            <person name="Satake H."/>
            <person name="Nakayama K."/>
        </authorList>
    </citation>
    <scope>NUCLEOTIDE SEQUENCE</scope>
</reference>
<gene>
    <name evidence="5" type="ORF">Tco_0858433</name>
</gene>
<keyword evidence="5" id="KW-0695">RNA-directed DNA polymerase</keyword>
<feature type="domain" description="Integrase catalytic" evidence="4">
    <location>
        <begin position="787"/>
        <end position="893"/>
    </location>
</feature>
<feature type="compositionally biased region" description="Low complexity" evidence="2">
    <location>
        <begin position="178"/>
        <end position="192"/>
    </location>
</feature>
<keyword evidence="1" id="KW-0863">Zinc-finger</keyword>
<evidence type="ECO:0000259" key="4">
    <source>
        <dbReference type="PROSITE" id="PS50994"/>
    </source>
</evidence>
<dbReference type="Pfam" id="PF19259">
    <property type="entry name" value="Ty3_capsid"/>
    <property type="match status" value="1"/>
</dbReference>
<dbReference type="SUPFAM" id="SSF53098">
    <property type="entry name" value="Ribonuclease H-like"/>
    <property type="match status" value="1"/>
</dbReference>
<evidence type="ECO:0000259" key="3">
    <source>
        <dbReference type="PROSITE" id="PS50158"/>
    </source>
</evidence>
<evidence type="ECO:0000313" key="5">
    <source>
        <dbReference type="EMBL" id="GJT11391.1"/>
    </source>
</evidence>
<keyword evidence="5" id="KW-0808">Transferase</keyword>
<dbReference type="Gene3D" id="3.30.420.10">
    <property type="entry name" value="Ribonuclease H-like superfamily/Ribonuclease H"/>
    <property type="match status" value="1"/>
</dbReference>
<feature type="region of interest" description="Disordered" evidence="2">
    <location>
        <begin position="158"/>
        <end position="192"/>
    </location>
</feature>
<dbReference type="EMBL" id="BQNB010013065">
    <property type="protein sequence ID" value="GJT11391.1"/>
    <property type="molecule type" value="Genomic_DNA"/>
</dbReference>
<dbReference type="PROSITE" id="PS50994">
    <property type="entry name" value="INTEGRASE"/>
    <property type="match status" value="1"/>
</dbReference>
<dbReference type="Pfam" id="PF00098">
    <property type="entry name" value="zf-CCHC"/>
    <property type="match status" value="1"/>
</dbReference>
<dbReference type="InterPro" id="IPR043128">
    <property type="entry name" value="Rev_trsase/Diguanyl_cyclase"/>
</dbReference>
<evidence type="ECO:0000313" key="6">
    <source>
        <dbReference type="Proteomes" id="UP001151760"/>
    </source>
</evidence>
<dbReference type="InterPro" id="IPR001584">
    <property type="entry name" value="Integrase_cat-core"/>
</dbReference>
<keyword evidence="6" id="KW-1185">Reference proteome</keyword>
<comment type="caution">
    <text evidence="5">The sequence shown here is derived from an EMBL/GenBank/DDBJ whole genome shotgun (WGS) entry which is preliminary data.</text>
</comment>
<name>A0ABQ5B946_9ASTR</name>
<sequence>MYIAPGPIFKVGECSSAPTARPTRGFREDYGFVATLDAEIRRDLEREIGYGIIDVWVDPDEIAKEIPATDVAELSQRMTNFVTTVRQDTNEIYGRLDDAQDDRRSHARTARLMETKARLSREAWVQLMDASDTACSELTEALTLLRTLQTQMIVLQSQQTPARDLAHPDKMAPKRTTRSTPATTTTPTTSVTDEQLKRLIDQGIFDALAAHDADRSRNGKDNHDSGTGIRRQAPLARECTYLDFMKCKPLYFKGTEGVIKLTQWFERMETLFHISNCTVENQIKFATCTLLGSALTWWNSHVRTVGHDVAYEMTWTSLKKKMTYKYCLRGEIKKLEVEMWNLKVKGTDVVRYNQRFQVLTLMCARMFLEESDKIEKYVGGLPDMIHGSVKASKPKTMHDGIEFATELMDKKINTFAKWKCAPKCHKCNRVGHLARDYRSPTNANNNNNNNNNQRVPRANPRVLTCFECRAQGHFYKDCTKLKNEHQGNRAGVRNVVAKAYAVGAVKTNPNANVITGMGSFDVIISMNWLLKYQVVIVCAEKIVRCQVFLAHVTMKKSEDKSEEKRLEDVPIVRDFTEVFPRTFWSKQEREEHLKLILEFLKNEELYAKFSKCEFWIPKVQFLGHVIDSQGIYVDPAKIESIKDWTFPKTPTKIRQFLGLANYYRRFIKGFSKIAKSMTKLTQKKVRALVMTIGLVLPKQILEAQTEAMKPENIKDEDVGGMLIENSKDPEKPRKEKLEPRADGTLYLNNRSWLPCYGDIRTLIMHDKCLTSLKVKAEHQKPSGLLVQPEIPLWKWDNITMDFVTKLPKTSNCYDTIWVIVDCLTKSAHFLPMRENGFMDKLARLYLKEVVTRHGIPVSIIFDRDPRFTLNFWRACQKAMKEPFKLLKICYAPA</sequence>
<dbReference type="Gene3D" id="4.10.60.10">
    <property type="entry name" value="Zinc finger, CCHC-type"/>
    <property type="match status" value="1"/>
</dbReference>
<dbReference type="Proteomes" id="UP001151760">
    <property type="component" value="Unassembled WGS sequence"/>
</dbReference>
<dbReference type="SUPFAM" id="SSF56672">
    <property type="entry name" value="DNA/RNA polymerases"/>
    <property type="match status" value="1"/>
</dbReference>
<dbReference type="InterPro" id="IPR050951">
    <property type="entry name" value="Retrovirus_Pol_polyprotein"/>
</dbReference>
<dbReference type="Pfam" id="PF08284">
    <property type="entry name" value="RVP_2"/>
    <property type="match status" value="1"/>
</dbReference>
<dbReference type="SUPFAM" id="SSF57756">
    <property type="entry name" value="Retrovirus zinc finger-like domains"/>
    <property type="match status" value="1"/>
</dbReference>
<dbReference type="InterPro" id="IPR043502">
    <property type="entry name" value="DNA/RNA_pol_sf"/>
</dbReference>
<evidence type="ECO:0000256" key="1">
    <source>
        <dbReference type="PROSITE-ProRule" id="PRU00047"/>
    </source>
</evidence>
<dbReference type="PROSITE" id="PS50158">
    <property type="entry name" value="ZF_CCHC"/>
    <property type="match status" value="1"/>
</dbReference>
<dbReference type="InterPro" id="IPR036875">
    <property type="entry name" value="Znf_CCHC_sf"/>
</dbReference>
<keyword evidence="1" id="KW-0479">Metal-binding</keyword>
<protein>
    <submittedName>
        <fullName evidence="5">Reverse transcriptase domain-containing protein</fullName>
    </submittedName>
</protein>
<dbReference type="GO" id="GO:0003964">
    <property type="term" value="F:RNA-directed DNA polymerase activity"/>
    <property type="evidence" value="ECO:0007669"/>
    <property type="project" value="UniProtKB-KW"/>
</dbReference>
<dbReference type="InterPro" id="IPR012337">
    <property type="entry name" value="RNaseH-like_sf"/>
</dbReference>
<dbReference type="InterPro" id="IPR001878">
    <property type="entry name" value="Znf_CCHC"/>
</dbReference>
<dbReference type="PANTHER" id="PTHR37984:SF5">
    <property type="entry name" value="PROTEIN NYNRIN-LIKE"/>
    <property type="match status" value="1"/>
</dbReference>
<feature type="region of interest" description="Disordered" evidence="2">
    <location>
        <begin position="436"/>
        <end position="456"/>
    </location>
</feature>
<dbReference type="Gene3D" id="3.30.70.270">
    <property type="match status" value="2"/>
</dbReference>
<feature type="compositionally biased region" description="Low complexity" evidence="2">
    <location>
        <begin position="442"/>
        <end position="452"/>
    </location>
</feature>
<evidence type="ECO:0000256" key="2">
    <source>
        <dbReference type="SAM" id="MobiDB-lite"/>
    </source>
</evidence>
<dbReference type="SMART" id="SM00343">
    <property type="entry name" value="ZnF_C2HC"/>
    <property type="match status" value="2"/>
</dbReference>
<dbReference type="InterPro" id="IPR036397">
    <property type="entry name" value="RNaseH_sf"/>
</dbReference>
<keyword evidence="5" id="KW-0548">Nucleotidyltransferase</keyword>
<keyword evidence="1" id="KW-0862">Zinc</keyword>